<dbReference type="AlphaFoldDB" id="A0A9J6NX13"/>
<dbReference type="InterPro" id="IPR009078">
    <property type="entry name" value="Ferritin-like_SF"/>
</dbReference>
<dbReference type="GO" id="GO:0006879">
    <property type="term" value="P:intracellular iron ion homeostasis"/>
    <property type="evidence" value="ECO:0007669"/>
    <property type="project" value="UniProtKB-KW"/>
</dbReference>
<gene>
    <name evidence="6" type="ORF">KDK92_00280</name>
</gene>
<evidence type="ECO:0000256" key="5">
    <source>
        <dbReference type="ARBA" id="ARBA00033787"/>
    </source>
</evidence>
<dbReference type="GO" id="GO:0046872">
    <property type="term" value="F:metal ion binding"/>
    <property type="evidence" value="ECO:0007669"/>
    <property type="project" value="UniProtKB-KW"/>
</dbReference>
<keyword evidence="5" id="KW-1284">Encapsulin nanocompartment</keyword>
<evidence type="ECO:0000256" key="2">
    <source>
        <dbReference type="ARBA" id="ARBA00022723"/>
    </source>
</evidence>
<keyword evidence="2" id="KW-0479">Metal-binding</keyword>
<sequence>MSYTVHNGQPQGIANNNSNFLREALIGEIVAINDYSHHIALCPINEVSKVLTHIMQEEKKHYGMFLELIRKNDDMQMEKYLDIMKNHHRRRSSQKKYRNTYEGEKIHMINLLSFIRQDIKGELEAIISYEHILSKTVDKAIIKTLNDVIGDEKEHVEELTKILMKYDKDLYGPIEP</sequence>
<evidence type="ECO:0000256" key="1">
    <source>
        <dbReference type="ARBA" id="ARBA00022434"/>
    </source>
</evidence>
<dbReference type="EMBL" id="JAGSOJ010000001">
    <property type="protein sequence ID" value="MCM1988157.1"/>
    <property type="molecule type" value="Genomic_DNA"/>
</dbReference>
<protein>
    <submittedName>
        <fullName evidence="6">Ferritin-like domain-containing protein</fullName>
    </submittedName>
</protein>
<dbReference type="RefSeq" id="WP_250856928.1">
    <property type="nucleotide sequence ID" value="NZ_JAGSOJ010000001.1"/>
</dbReference>
<comment type="subcellular location">
    <subcellularLocation>
        <location evidence="4">Encapsulin nanocompartment</location>
    </subcellularLocation>
</comment>
<keyword evidence="3" id="KW-0408">Iron</keyword>
<name>A0A9J6NX13_9CLOT</name>
<organism evidence="6 7">
    <name type="scientific">Oceanirhabdus seepicola</name>
    <dbReference type="NCBI Taxonomy" id="2828781"/>
    <lineage>
        <taxon>Bacteria</taxon>
        <taxon>Bacillati</taxon>
        <taxon>Bacillota</taxon>
        <taxon>Clostridia</taxon>
        <taxon>Eubacteriales</taxon>
        <taxon>Clostridiaceae</taxon>
        <taxon>Oceanirhabdus</taxon>
    </lineage>
</organism>
<evidence type="ECO:0000256" key="4">
    <source>
        <dbReference type="ARBA" id="ARBA00033738"/>
    </source>
</evidence>
<dbReference type="Gene3D" id="6.10.140.1960">
    <property type="match status" value="2"/>
</dbReference>
<evidence type="ECO:0000313" key="7">
    <source>
        <dbReference type="Proteomes" id="UP001056429"/>
    </source>
</evidence>
<dbReference type="InterPro" id="IPR054581">
    <property type="entry name" value="EncFtn-like"/>
</dbReference>
<dbReference type="CDD" id="cd00657">
    <property type="entry name" value="Ferritin_like"/>
    <property type="match status" value="1"/>
</dbReference>
<dbReference type="Pfam" id="PF22277">
    <property type="entry name" value="EncFtn-like"/>
    <property type="match status" value="1"/>
</dbReference>
<comment type="caution">
    <text evidence="6">The sequence shown here is derived from an EMBL/GenBank/DDBJ whole genome shotgun (WGS) entry which is preliminary data.</text>
</comment>
<reference evidence="6" key="2">
    <citation type="submission" date="2021-04" db="EMBL/GenBank/DDBJ databases">
        <authorList>
            <person name="Dong X."/>
        </authorList>
    </citation>
    <scope>NUCLEOTIDE SEQUENCE</scope>
    <source>
        <strain evidence="6">ZWT</strain>
    </source>
</reference>
<dbReference type="SUPFAM" id="SSF47240">
    <property type="entry name" value="Ferritin-like"/>
    <property type="match status" value="1"/>
</dbReference>
<keyword evidence="7" id="KW-1185">Reference proteome</keyword>
<evidence type="ECO:0000313" key="6">
    <source>
        <dbReference type="EMBL" id="MCM1988157.1"/>
    </source>
</evidence>
<reference evidence="6" key="1">
    <citation type="journal article" date="2021" name="mSystems">
        <title>Bacteria and Archaea Synergistically Convert Glycine Betaine to Biogenic Methane in the Formosa Cold Seep of the South China Sea.</title>
        <authorList>
            <person name="Li L."/>
            <person name="Zhang W."/>
            <person name="Zhang S."/>
            <person name="Song L."/>
            <person name="Sun Q."/>
            <person name="Zhang H."/>
            <person name="Xiang H."/>
            <person name="Dong X."/>
        </authorList>
    </citation>
    <scope>NUCLEOTIDE SEQUENCE</scope>
    <source>
        <strain evidence="6">ZWT</strain>
    </source>
</reference>
<accession>A0A9J6NX13</accession>
<keyword evidence="1" id="KW-0409">Iron storage</keyword>
<dbReference type="Proteomes" id="UP001056429">
    <property type="component" value="Unassembled WGS sequence"/>
</dbReference>
<proteinExistence type="predicted"/>
<dbReference type="GO" id="GO:0140737">
    <property type="term" value="C:encapsulin nanocompartment"/>
    <property type="evidence" value="ECO:0007669"/>
    <property type="project" value="UniProtKB-SubCell"/>
</dbReference>
<evidence type="ECO:0000256" key="3">
    <source>
        <dbReference type="ARBA" id="ARBA00023004"/>
    </source>
</evidence>